<dbReference type="AlphaFoldDB" id="A0A5R9IML6"/>
<gene>
    <name evidence="3" type="ORF">FE810_15520</name>
</gene>
<dbReference type="OrthoDB" id="9810995at2"/>
<dbReference type="Pfam" id="PF00665">
    <property type="entry name" value="rve"/>
    <property type="match status" value="1"/>
</dbReference>
<evidence type="ECO:0000259" key="2">
    <source>
        <dbReference type="PROSITE" id="PS50994"/>
    </source>
</evidence>
<dbReference type="GO" id="GO:0006313">
    <property type="term" value="P:DNA transposition"/>
    <property type="evidence" value="ECO:0007669"/>
    <property type="project" value="InterPro"/>
</dbReference>
<evidence type="ECO:0000313" key="4">
    <source>
        <dbReference type="Proteomes" id="UP000307790"/>
    </source>
</evidence>
<dbReference type="InterPro" id="IPR009057">
    <property type="entry name" value="Homeodomain-like_sf"/>
</dbReference>
<accession>A0A5R9IML6</accession>
<sequence>MTRKRRTFTEEFKLEAVGLVLDQGYPIPQASRSLDVGETALRRWVQQLQKERGGETPQTKALTSEQKKIQELEARINRLEREKSIPKKGHRSLDVRRDEQYSLIDQLSEFESIELVCDIFDVPRSSYYDYKNRDNSIKPEDVKLRAKINEFFSISRSSAGSRTLVAKLSEVGLNAGIFKVRSIMKDMQLICKQPGPHAYKNATVERPDIPNHLNREFAVCQPNQVWCGDITYIWSGNKWIYLAVVLDLFARRVVGWALSDKPDAALAVKALDRAYEQRGEPKGLLFHSDQGSQYGATKFRQRLWRYQIKQSMSRRGNCWDNAPMERLFRSLKTEWVPSIGYRSFVEAEKDISFYLMDYYNWQRPHSYNEMISPAIKEEKLNLLSGIS</sequence>
<dbReference type="InterPro" id="IPR050900">
    <property type="entry name" value="Transposase_IS3/IS150/IS904"/>
</dbReference>
<organism evidence="3 4">
    <name type="scientific">Thalassotalea litorea</name>
    <dbReference type="NCBI Taxonomy" id="2020715"/>
    <lineage>
        <taxon>Bacteria</taxon>
        <taxon>Pseudomonadati</taxon>
        <taxon>Pseudomonadota</taxon>
        <taxon>Gammaproteobacteria</taxon>
        <taxon>Alteromonadales</taxon>
        <taxon>Colwelliaceae</taxon>
        <taxon>Thalassotalea</taxon>
    </lineage>
</organism>
<evidence type="ECO:0000256" key="1">
    <source>
        <dbReference type="ARBA" id="ARBA00009964"/>
    </source>
</evidence>
<dbReference type="SUPFAM" id="SSF46689">
    <property type="entry name" value="Homeodomain-like"/>
    <property type="match status" value="1"/>
</dbReference>
<name>A0A5R9IML6_9GAMM</name>
<dbReference type="NCBIfam" id="NF033516">
    <property type="entry name" value="transpos_IS3"/>
    <property type="match status" value="1"/>
</dbReference>
<dbReference type="PANTHER" id="PTHR46889:SF4">
    <property type="entry name" value="TRANSPOSASE INSO FOR INSERTION SEQUENCE ELEMENT IS911B-RELATED"/>
    <property type="match status" value="1"/>
</dbReference>
<dbReference type="PANTHER" id="PTHR46889">
    <property type="entry name" value="TRANSPOSASE INSF FOR INSERTION SEQUENCE IS3B-RELATED"/>
    <property type="match status" value="1"/>
</dbReference>
<keyword evidence="4" id="KW-1185">Reference proteome</keyword>
<dbReference type="InterPro" id="IPR001584">
    <property type="entry name" value="Integrase_cat-core"/>
</dbReference>
<dbReference type="InterPro" id="IPR002514">
    <property type="entry name" value="Transposase_8"/>
</dbReference>
<dbReference type="Proteomes" id="UP000307790">
    <property type="component" value="Unassembled WGS sequence"/>
</dbReference>
<proteinExistence type="inferred from homology"/>
<dbReference type="GO" id="GO:0003677">
    <property type="term" value="F:DNA binding"/>
    <property type="evidence" value="ECO:0007669"/>
    <property type="project" value="InterPro"/>
</dbReference>
<dbReference type="RefSeq" id="WP_138321316.1">
    <property type="nucleotide sequence ID" value="NZ_VCBC01000018.1"/>
</dbReference>
<comment type="similarity">
    <text evidence="1">Belongs to the transposase 8 family.</text>
</comment>
<feature type="domain" description="Integrase catalytic" evidence="2">
    <location>
        <begin position="218"/>
        <end position="380"/>
    </location>
</feature>
<dbReference type="EMBL" id="VCBC01000018">
    <property type="protein sequence ID" value="TLU61229.1"/>
    <property type="molecule type" value="Genomic_DNA"/>
</dbReference>
<protein>
    <submittedName>
        <fullName evidence="3">IS3 family transposase</fullName>
    </submittedName>
</protein>
<dbReference type="InterPro" id="IPR036397">
    <property type="entry name" value="RNaseH_sf"/>
</dbReference>
<dbReference type="SUPFAM" id="SSF53098">
    <property type="entry name" value="Ribonuclease H-like"/>
    <property type="match status" value="1"/>
</dbReference>
<dbReference type="GO" id="GO:0004803">
    <property type="term" value="F:transposase activity"/>
    <property type="evidence" value="ECO:0007669"/>
    <property type="project" value="InterPro"/>
</dbReference>
<dbReference type="Gene3D" id="1.10.10.60">
    <property type="entry name" value="Homeodomain-like"/>
    <property type="match status" value="1"/>
</dbReference>
<dbReference type="Gene3D" id="3.30.420.10">
    <property type="entry name" value="Ribonuclease H-like superfamily/Ribonuclease H"/>
    <property type="match status" value="1"/>
</dbReference>
<evidence type="ECO:0000313" key="3">
    <source>
        <dbReference type="EMBL" id="TLU61229.1"/>
    </source>
</evidence>
<dbReference type="InterPro" id="IPR048020">
    <property type="entry name" value="Transpos_IS3"/>
</dbReference>
<dbReference type="InterPro" id="IPR012337">
    <property type="entry name" value="RNaseH-like_sf"/>
</dbReference>
<dbReference type="PROSITE" id="PS50994">
    <property type="entry name" value="INTEGRASE"/>
    <property type="match status" value="1"/>
</dbReference>
<comment type="caution">
    <text evidence="3">The sequence shown here is derived from an EMBL/GenBank/DDBJ whole genome shotgun (WGS) entry which is preliminary data.</text>
</comment>
<dbReference type="GO" id="GO:0015074">
    <property type="term" value="P:DNA integration"/>
    <property type="evidence" value="ECO:0007669"/>
    <property type="project" value="InterPro"/>
</dbReference>
<dbReference type="Pfam" id="PF01527">
    <property type="entry name" value="HTH_Tnp_1"/>
    <property type="match status" value="1"/>
</dbReference>
<reference evidence="3 4" key="1">
    <citation type="submission" date="2019-05" db="EMBL/GenBank/DDBJ databases">
        <title>Genome sequences of Thalassotalea litorea 1K03283.</title>
        <authorList>
            <person name="Zhang D."/>
        </authorList>
    </citation>
    <scope>NUCLEOTIDE SEQUENCE [LARGE SCALE GENOMIC DNA]</scope>
    <source>
        <strain evidence="3 4">MCCC 1K03283</strain>
    </source>
</reference>